<feature type="domain" description="GST C-terminal" evidence="1">
    <location>
        <begin position="159"/>
        <end position="304"/>
    </location>
</feature>
<dbReference type="CDD" id="cd03190">
    <property type="entry name" value="GST_C_Omega_like"/>
    <property type="match status" value="1"/>
</dbReference>
<gene>
    <name evidence="2" type="ORF">JFY56_02985</name>
</gene>
<dbReference type="Gene3D" id="3.40.30.10">
    <property type="entry name" value="Glutaredoxin"/>
    <property type="match status" value="1"/>
</dbReference>
<dbReference type="SUPFAM" id="SSF52833">
    <property type="entry name" value="Thioredoxin-like"/>
    <property type="match status" value="1"/>
</dbReference>
<dbReference type="InterPro" id="IPR047047">
    <property type="entry name" value="GST_Omega-like_C"/>
</dbReference>
<dbReference type="Proteomes" id="UP000669060">
    <property type="component" value="Unassembled WGS sequence"/>
</dbReference>
<dbReference type="InterPro" id="IPR016639">
    <property type="entry name" value="GST_Omega/GSH"/>
</dbReference>
<organism evidence="2 3">
    <name type="scientific">Pseudomonas schmalbachii</name>
    <dbReference type="NCBI Taxonomy" id="2816993"/>
    <lineage>
        <taxon>Bacteria</taxon>
        <taxon>Pseudomonadati</taxon>
        <taxon>Pseudomonadota</taxon>
        <taxon>Gammaproteobacteria</taxon>
        <taxon>Pseudomonadales</taxon>
        <taxon>Pseudomonadaceae</taxon>
        <taxon>Pseudomonas</taxon>
    </lineage>
</organism>
<dbReference type="Gene3D" id="1.20.1050.10">
    <property type="match status" value="1"/>
</dbReference>
<evidence type="ECO:0000259" key="1">
    <source>
        <dbReference type="PROSITE" id="PS50405"/>
    </source>
</evidence>
<dbReference type="SFLD" id="SFLDG01206">
    <property type="entry name" value="Xi.1"/>
    <property type="match status" value="1"/>
</dbReference>
<dbReference type="PROSITE" id="PS50405">
    <property type="entry name" value="GST_CTER"/>
    <property type="match status" value="1"/>
</dbReference>
<proteinExistence type="predicted"/>
<dbReference type="EMBL" id="JAELYA010000001">
    <property type="protein sequence ID" value="MBO3274182.1"/>
    <property type="molecule type" value="Genomic_DNA"/>
</dbReference>
<dbReference type="SFLD" id="SFLDG01148">
    <property type="entry name" value="Xi_(cytGST)"/>
    <property type="match status" value="1"/>
</dbReference>
<dbReference type="InterPro" id="IPR036249">
    <property type="entry name" value="Thioredoxin-like_sf"/>
</dbReference>
<dbReference type="Pfam" id="PF13409">
    <property type="entry name" value="GST_N_2"/>
    <property type="match status" value="1"/>
</dbReference>
<dbReference type="InterPro" id="IPR040079">
    <property type="entry name" value="Glutathione_S-Trfase"/>
</dbReference>
<sequence length="333" mass="38017">MGQLIDGRWHDQWYDTGKDGRFQRENAQRRNWITADGSPGPSGEGGFRAEAGRYHLYVSLACPWAHRTLIFRQLKGLEKLIDVSVVSWLMLENGWTFDRELGSTGDALDGLDFLHQRYTIDDPHYSGRVTVPVLWDKQQKRIVSNESAEIIRMFNSAFDDLTGNRLDLYPQGLREEIDALNARIYPAVNNGVYRAGFATSQAAYEEAFTALFEELDCLEAHLATHRYLAGEYLTEADWRLFTTLVRFDAVYHGHFKCNLRRMADYPNLSGWLRELYQWPGVAGTVNFQHIKNHYYGSHRAINPTGIVPLGPQQDFGLPHGREHLPGKGMAVNP</sequence>
<evidence type="ECO:0000313" key="2">
    <source>
        <dbReference type="EMBL" id="MBO3274182.1"/>
    </source>
</evidence>
<dbReference type="InterPro" id="IPR010987">
    <property type="entry name" value="Glutathione-S-Trfase_C-like"/>
</dbReference>
<dbReference type="PANTHER" id="PTHR32419">
    <property type="entry name" value="GLUTATHIONYL-HYDROQUINONE REDUCTASE"/>
    <property type="match status" value="1"/>
</dbReference>
<comment type="caution">
    <text evidence="2">The sequence shown here is derived from an EMBL/GenBank/DDBJ whole genome shotgun (WGS) entry which is preliminary data.</text>
</comment>
<dbReference type="RefSeq" id="WP_208311977.1">
    <property type="nucleotide sequence ID" value="NZ_JAELYA010000001.1"/>
</dbReference>
<keyword evidence="3" id="KW-1185">Reference proteome</keyword>
<protein>
    <submittedName>
        <fullName evidence="2">Glutathione S-transferase family protein</fullName>
    </submittedName>
</protein>
<reference evidence="2 3" key="1">
    <citation type="submission" date="2020-12" db="EMBL/GenBank/DDBJ databases">
        <title>Pseudomonas schmalbachii sp. nov. isolated from millipede gut.</title>
        <authorList>
            <person name="Shelomi M."/>
        </authorList>
    </citation>
    <scope>NUCLEOTIDE SEQUENCE [LARGE SCALE GENOMIC DNA]</scope>
    <source>
        <strain evidence="2 3">Milli4</strain>
    </source>
</reference>
<dbReference type="Pfam" id="PF13410">
    <property type="entry name" value="GST_C_2"/>
    <property type="match status" value="1"/>
</dbReference>
<accession>A0ABS3TKJ9</accession>
<evidence type="ECO:0000313" key="3">
    <source>
        <dbReference type="Proteomes" id="UP000669060"/>
    </source>
</evidence>
<dbReference type="PIRSF" id="PIRSF015753">
    <property type="entry name" value="GST"/>
    <property type="match status" value="1"/>
</dbReference>
<name>A0ABS3TKJ9_9PSED</name>
<dbReference type="SUPFAM" id="SSF47616">
    <property type="entry name" value="GST C-terminal domain-like"/>
    <property type="match status" value="1"/>
</dbReference>
<dbReference type="SFLD" id="SFLDS00019">
    <property type="entry name" value="Glutathione_Transferase_(cytos"/>
    <property type="match status" value="1"/>
</dbReference>
<dbReference type="InterPro" id="IPR004045">
    <property type="entry name" value="Glutathione_S-Trfase_N"/>
</dbReference>
<dbReference type="PANTHER" id="PTHR32419:SF6">
    <property type="entry name" value="GLUTATHIONE S-TRANSFERASE OMEGA-LIKE 1-RELATED"/>
    <property type="match status" value="1"/>
</dbReference>
<dbReference type="InterPro" id="IPR036282">
    <property type="entry name" value="Glutathione-S-Trfase_C_sf"/>
</dbReference>